<proteinExistence type="predicted"/>
<dbReference type="SUPFAM" id="SSF52743">
    <property type="entry name" value="Subtilisin-like"/>
    <property type="match status" value="1"/>
</dbReference>
<dbReference type="PANTHER" id="PTHR14218:SF15">
    <property type="entry name" value="TRIPEPTIDYL-PEPTIDASE 1"/>
    <property type="match status" value="1"/>
</dbReference>
<keyword evidence="4" id="KW-0378">Hydrolase</keyword>
<gene>
    <name evidence="11" type="ORF">ACFP3V_12815</name>
</gene>
<dbReference type="PROSITE" id="PS51695">
    <property type="entry name" value="SEDOLISIN"/>
    <property type="match status" value="1"/>
</dbReference>
<comment type="cofactor">
    <cofactor evidence="1">
        <name>Ca(2+)</name>
        <dbReference type="ChEBI" id="CHEBI:29108"/>
    </cofactor>
</comment>
<evidence type="ECO:0000256" key="1">
    <source>
        <dbReference type="ARBA" id="ARBA00001913"/>
    </source>
</evidence>
<evidence type="ECO:0000256" key="6">
    <source>
        <dbReference type="ARBA" id="ARBA00022837"/>
    </source>
</evidence>
<keyword evidence="7" id="KW-0865">Zymogen</keyword>
<dbReference type="CDD" id="cd11377">
    <property type="entry name" value="Pro-peptidase_S53"/>
    <property type="match status" value="1"/>
</dbReference>
<feature type="signal peptide" evidence="9">
    <location>
        <begin position="1"/>
        <end position="31"/>
    </location>
</feature>
<keyword evidence="2 11" id="KW-0645">Protease</keyword>
<keyword evidence="5" id="KW-0720">Serine protease</keyword>
<feature type="domain" description="Peptidase S53" evidence="10">
    <location>
        <begin position="249"/>
        <end position="624"/>
    </location>
</feature>
<accession>A0ABW1G1X3</accession>
<evidence type="ECO:0000313" key="11">
    <source>
        <dbReference type="EMBL" id="MFC5908093.1"/>
    </source>
</evidence>
<dbReference type="SUPFAM" id="SSF54897">
    <property type="entry name" value="Protease propeptides/inhibitors"/>
    <property type="match status" value="1"/>
</dbReference>
<evidence type="ECO:0000259" key="10">
    <source>
        <dbReference type="PROSITE" id="PS51695"/>
    </source>
</evidence>
<organism evidence="11 12">
    <name type="scientific">Streptacidiphilus monticola</name>
    <dbReference type="NCBI Taxonomy" id="2161674"/>
    <lineage>
        <taxon>Bacteria</taxon>
        <taxon>Bacillati</taxon>
        <taxon>Actinomycetota</taxon>
        <taxon>Actinomycetes</taxon>
        <taxon>Kitasatosporales</taxon>
        <taxon>Streptomycetaceae</taxon>
        <taxon>Streptacidiphilus</taxon>
    </lineage>
</organism>
<name>A0ABW1G1X3_9ACTN</name>
<evidence type="ECO:0000256" key="5">
    <source>
        <dbReference type="ARBA" id="ARBA00022825"/>
    </source>
</evidence>
<dbReference type="InterPro" id="IPR015366">
    <property type="entry name" value="S53_propep"/>
</dbReference>
<dbReference type="GO" id="GO:0006508">
    <property type="term" value="P:proteolysis"/>
    <property type="evidence" value="ECO:0007669"/>
    <property type="project" value="UniProtKB-KW"/>
</dbReference>
<keyword evidence="12" id="KW-1185">Reference proteome</keyword>
<dbReference type="Pfam" id="PF09286">
    <property type="entry name" value="Pro-kuma_activ"/>
    <property type="match status" value="1"/>
</dbReference>
<comment type="caution">
    <text evidence="11">The sequence shown here is derived from an EMBL/GenBank/DDBJ whole genome shotgun (WGS) entry which is preliminary data.</text>
</comment>
<reference evidence="12" key="1">
    <citation type="journal article" date="2019" name="Int. J. Syst. Evol. Microbiol.">
        <title>The Global Catalogue of Microorganisms (GCM) 10K type strain sequencing project: providing services to taxonomists for standard genome sequencing and annotation.</title>
        <authorList>
            <consortium name="The Broad Institute Genomics Platform"/>
            <consortium name="The Broad Institute Genome Sequencing Center for Infectious Disease"/>
            <person name="Wu L."/>
            <person name="Ma J."/>
        </authorList>
    </citation>
    <scope>NUCLEOTIDE SEQUENCE [LARGE SCALE GENOMIC DNA]</scope>
    <source>
        <strain evidence="12">JCM 4816</strain>
    </source>
</reference>
<dbReference type="InterPro" id="IPR030400">
    <property type="entry name" value="Sedolisin_dom"/>
</dbReference>
<dbReference type="GO" id="GO:0008233">
    <property type="term" value="F:peptidase activity"/>
    <property type="evidence" value="ECO:0007669"/>
    <property type="project" value="UniProtKB-KW"/>
</dbReference>
<evidence type="ECO:0000256" key="3">
    <source>
        <dbReference type="ARBA" id="ARBA00022723"/>
    </source>
</evidence>
<protein>
    <submittedName>
        <fullName evidence="11">Protease pro-enzyme activation domain-containing protein</fullName>
    </submittedName>
</protein>
<dbReference type="PANTHER" id="PTHR14218">
    <property type="entry name" value="PROTEASE S8 TRIPEPTIDYL PEPTIDASE I CLN2"/>
    <property type="match status" value="1"/>
</dbReference>
<dbReference type="Proteomes" id="UP001596174">
    <property type="component" value="Unassembled WGS sequence"/>
</dbReference>
<keyword evidence="9" id="KW-0732">Signal</keyword>
<evidence type="ECO:0000256" key="8">
    <source>
        <dbReference type="SAM" id="MobiDB-lite"/>
    </source>
</evidence>
<keyword evidence="3" id="KW-0479">Metal-binding</keyword>
<dbReference type="SMART" id="SM00944">
    <property type="entry name" value="Pro-kuma_activ"/>
    <property type="match status" value="1"/>
</dbReference>
<evidence type="ECO:0000256" key="4">
    <source>
        <dbReference type="ARBA" id="ARBA00022801"/>
    </source>
</evidence>
<dbReference type="InterPro" id="IPR036852">
    <property type="entry name" value="Peptidase_S8/S53_dom_sf"/>
</dbReference>
<evidence type="ECO:0000313" key="12">
    <source>
        <dbReference type="Proteomes" id="UP001596174"/>
    </source>
</evidence>
<feature type="chain" id="PRO_5047501055" evidence="9">
    <location>
        <begin position="32"/>
        <end position="1002"/>
    </location>
</feature>
<feature type="region of interest" description="Disordered" evidence="8">
    <location>
        <begin position="633"/>
        <end position="656"/>
    </location>
</feature>
<evidence type="ECO:0000256" key="9">
    <source>
        <dbReference type="SAM" id="SignalP"/>
    </source>
</evidence>
<dbReference type="RefSeq" id="WP_380583097.1">
    <property type="nucleotide sequence ID" value="NZ_JBHSQJ010000049.1"/>
</dbReference>
<feature type="compositionally biased region" description="Polar residues" evidence="8">
    <location>
        <begin position="646"/>
        <end position="656"/>
    </location>
</feature>
<keyword evidence="6" id="KW-0106">Calcium</keyword>
<dbReference type="InterPro" id="IPR050819">
    <property type="entry name" value="Tripeptidyl-peptidase_I"/>
</dbReference>
<evidence type="ECO:0000256" key="7">
    <source>
        <dbReference type="ARBA" id="ARBA00023145"/>
    </source>
</evidence>
<dbReference type="EMBL" id="JBHSQJ010000049">
    <property type="protein sequence ID" value="MFC5908093.1"/>
    <property type="molecule type" value="Genomic_DNA"/>
</dbReference>
<dbReference type="CDD" id="cd04056">
    <property type="entry name" value="Peptidases_S53"/>
    <property type="match status" value="1"/>
</dbReference>
<evidence type="ECO:0000256" key="2">
    <source>
        <dbReference type="ARBA" id="ARBA00022670"/>
    </source>
</evidence>
<sequence length="1002" mass="101833">MAIPVSKRRFGRAAITAATAVVALVSTSAIAAASPVGGSGAVSATKQRVGSTPHAPSGAVAVGAPAGDTRLDLSVNLEPRDPSALRDFVKAVSTPGNAEYHHFLAKGQFASAFGPTQNTIAQVRSALRAQGLTPGAVSADGMSIAVSATVDQAAKAFGTGFRSYKLKDGSTGFQNTAAPQFASGIAAEITGVTGLNTLVRPKPLHTGFRSAARSARSLSSTHTSAATAAATGGPTCSELSSLGTDGSDYYSPQNLAASYNMEHTATSGAGVTVGVIEYESYSSSDLAHYQSCFGTKVPVSVVKVDGGATVAPNPANNIGIESLLDMEDLIGLVPGAKLINYQGRSLVAADGKTAINTSDAYWLDPIKQAVVDDNAQVLSLSWGGCELGADSTILNTELNMSLEAASQGQSLLVASGDDGAFSCGSYNNYEKAVGDPANQPYVTAVGGTTLSGNPATSRTTWNTGDGAASAGGVSRIWSLRSADSYQAGFTGSGYSSSYCSPSTGYTCRQVPDVAALADVRGYAVYVGGGWGTVGGTSGATPTWAALVAIADAQPACKANGPIGFLNYLLYGAAKSAYSTNFMDVTSGNNGIPGHSGFSAGTGYDLTTGLGEPNGANLVNTLCSKLPAAATGTSTYHPLSPKRLLDTRSSSSSAPQVPANTSAAVKITNANGIPASGVTAVVLNVTVTRTSGNGVLTVWGDNTNRPKTSNLNWTKGETISNLVTVKVPGDGWVDFYTTSATDVIADVQGYYTNDTTGYTFTAHTPKRLLDTRSKIGVSTTTPVSNNLVNVSITGNAGIPTTAKAVVLNVTATQTVGAGYIAAYPSGATRPSVSNINWTASNTTLPGLVIVPVGSNGKVSLYVHGKAHVIADVFGYFSADGALKLNTTTPTRLLDTRANIGISRTTALTAGQTVKLQVAGRAGIPSGVSAVLLNITVTGTTSSGVLTAWPDGISRPSTSNLNWAKGWTVPNLVLVPVGSDGYVDIYVNAPTHVIADVTGYFSGS</sequence>
<dbReference type="Gene3D" id="3.40.50.200">
    <property type="entry name" value="Peptidase S8/S53 domain"/>
    <property type="match status" value="1"/>
</dbReference>